<sequence>MNELKPFQSAYSRSTTLFSLLLLLTFCLVSYWPLTFHVFSLKNDALNYFLPVRYQVSQSFYNGYFPFWSPYFNLGTPLYGDMQSGVWNPIVQLFSLFGPYTLYTLQIETLLYIFIGGVGMYFLLRQFSIHPLVNLLCATAYMLCGFNNDTCQYLNWTSGSAFLPFVFLFYFRLLQSPSLYAACLFSLFLWLLFVTAYPAEFVITGYMLIAMLLVKTARVQKENRIRFIKKTAGFHGIAILLFICLALPAILSFATFLPLTERGTGANFEDAMSNPLHPLLTVAYVAPLAVFDESRFEITDGLERNSYFGLITFIFFISALITRSKNKFTIFFKYGFILCFIFSLGKPGVLRVIAYYTLPLMNAFRHPAMFKLYSTFFGVILAAFYLQEQAQQTGTAKKHSKVFRMLIFIIAGLGILGLVGDANIYQAIRIIIKGPFNGDTLASVLKTFKASLSFYNLLLISILIQLPFLFYFYRFAIRRFELKKIVYAGILNCMVHATIFTFFTIVKKDRAQYVQDIIDTHSRKDYPIPSLTATLQQNSADGMTYFKEIGTLNMYNKKIGRVDYRITPSNLLVQNNFWFNAPLRERIMQYPLLYKPDTACNLSDKAAMLAPATKKMVFLTDSASINQINHQAAGSVELSINTFTPNSFHFTCTAKDSTLLVLCQNRYPLWQASIDGKKTPIITANSSFMGITIPAGTHTLHVDFRARHILIAFIVNLATLLFLSIFITLYIKKRRMVPEVHPSA</sequence>
<feature type="transmembrane region" description="Helical" evidence="1">
    <location>
        <begin position="709"/>
        <end position="731"/>
    </location>
</feature>
<organism evidence="2 3">
    <name type="scientific">Niastella vici</name>
    <dbReference type="NCBI Taxonomy" id="1703345"/>
    <lineage>
        <taxon>Bacteria</taxon>
        <taxon>Pseudomonadati</taxon>
        <taxon>Bacteroidota</taxon>
        <taxon>Chitinophagia</taxon>
        <taxon>Chitinophagales</taxon>
        <taxon>Chitinophagaceae</taxon>
        <taxon>Niastella</taxon>
    </lineage>
</organism>
<keyword evidence="1" id="KW-0812">Transmembrane</keyword>
<feature type="transmembrane region" description="Helical" evidence="1">
    <location>
        <begin position="485"/>
        <end position="506"/>
    </location>
</feature>
<dbReference type="Proteomes" id="UP000192796">
    <property type="component" value="Unassembled WGS sequence"/>
</dbReference>
<comment type="caution">
    <text evidence="2">The sequence shown here is derived from an EMBL/GenBank/DDBJ whole genome shotgun (WGS) entry which is preliminary data.</text>
</comment>
<feature type="transmembrane region" description="Helical" evidence="1">
    <location>
        <begin position="15"/>
        <end position="34"/>
    </location>
</feature>
<feature type="transmembrane region" description="Helical" evidence="1">
    <location>
        <begin position="232"/>
        <end position="257"/>
    </location>
</feature>
<dbReference type="EMBL" id="LVYD01000054">
    <property type="protein sequence ID" value="OQP61995.1"/>
    <property type="molecule type" value="Genomic_DNA"/>
</dbReference>
<feature type="transmembrane region" description="Helical" evidence="1">
    <location>
        <begin position="334"/>
        <end position="356"/>
    </location>
</feature>
<evidence type="ECO:0008006" key="4">
    <source>
        <dbReference type="Google" id="ProtNLM"/>
    </source>
</evidence>
<dbReference type="AlphaFoldDB" id="A0A1V9FUG0"/>
<dbReference type="RefSeq" id="WP_081150150.1">
    <property type="nucleotide sequence ID" value="NZ_LVYD01000054.1"/>
</dbReference>
<gene>
    <name evidence="2" type="ORF">A3860_30385</name>
</gene>
<accession>A0A1V9FUG0</accession>
<evidence type="ECO:0000313" key="2">
    <source>
        <dbReference type="EMBL" id="OQP61995.1"/>
    </source>
</evidence>
<evidence type="ECO:0000256" key="1">
    <source>
        <dbReference type="SAM" id="Phobius"/>
    </source>
</evidence>
<proteinExistence type="predicted"/>
<keyword evidence="1" id="KW-0472">Membrane</keyword>
<feature type="transmembrane region" description="Helical" evidence="1">
    <location>
        <begin position="103"/>
        <end position="124"/>
    </location>
</feature>
<dbReference type="PANTHER" id="PTHR38454:SF1">
    <property type="entry name" value="INTEGRAL MEMBRANE PROTEIN"/>
    <property type="match status" value="1"/>
</dbReference>
<dbReference type="OrthoDB" id="9772884at2"/>
<dbReference type="PANTHER" id="PTHR38454">
    <property type="entry name" value="INTEGRAL MEMBRANE PROTEIN-RELATED"/>
    <property type="match status" value="1"/>
</dbReference>
<evidence type="ECO:0000313" key="3">
    <source>
        <dbReference type="Proteomes" id="UP000192796"/>
    </source>
</evidence>
<name>A0A1V9FUG0_9BACT</name>
<keyword evidence="3" id="KW-1185">Reference proteome</keyword>
<feature type="transmembrane region" description="Helical" evidence="1">
    <location>
        <begin position="305"/>
        <end position="322"/>
    </location>
</feature>
<dbReference type="Pfam" id="PF09586">
    <property type="entry name" value="YfhO"/>
    <property type="match status" value="1"/>
</dbReference>
<feature type="transmembrane region" description="Helical" evidence="1">
    <location>
        <begin position="406"/>
        <end position="432"/>
    </location>
</feature>
<keyword evidence="1" id="KW-1133">Transmembrane helix</keyword>
<protein>
    <recommendedName>
        <fullName evidence="4">Bacterial membrane protein YfhO</fullName>
    </recommendedName>
</protein>
<feature type="transmembrane region" description="Helical" evidence="1">
    <location>
        <begin position="154"/>
        <end position="171"/>
    </location>
</feature>
<feature type="transmembrane region" description="Helical" evidence="1">
    <location>
        <begin position="368"/>
        <end position="386"/>
    </location>
</feature>
<feature type="transmembrane region" description="Helical" evidence="1">
    <location>
        <begin position="452"/>
        <end position="473"/>
    </location>
</feature>
<reference evidence="2 3" key="1">
    <citation type="submission" date="2016-03" db="EMBL/GenBank/DDBJ databases">
        <title>Niastella vici sp. nov., isolated from farmland soil.</title>
        <authorList>
            <person name="Chen L."/>
            <person name="Wang D."/>
            <person name="Yang S."/>
            <person name="Wang G."/>
        </authorList>
    </citation>
    <scope>NUCLEOTIDE SEQUENCE [LARGE SCALE GENOMIC DNA]</scope>
    <source>
        <strain evidence="2 3">DJ57</strain>
    </source>
</reference>
<dbReference type="InterPro" id="IPR018580">
    <property type="entry name" value="Uncharacterised_YfhO"/>
</dbReference>
<dbReference type="STRING" id="1703345.A3860_30385"/>